<keyword evidence="2" id="KW-0238">DNA-binding</keyword>
<dbReference type="AlphaFoldDB" id="X1CGD8"/>
<dbReference type="InterPro" id="IPR000485">
    <property type="entry name" value="AsnC-type_HTH_dom"/>
</dbReference>
<dbReference type="InterPro" id="IPR011991">
    <property type="entry name" value="ArsR-like_HTH"/>
</dbReference>
<feature type="domain" description="HTH asnC-type" evidence="4">
    <location>
        <begin position="4"/>
        <end position="65"/>
    </location>
</feature>
<dbReference type="SMART" id="SM00344">
    <property type="entry name" value="HTH_ASNC"/>
    <property type="match status" value="1"/>
</dbReference>
<evidence type="ECO:0000256" key="3">
    <source>
        <dbReference type="ARBA" id="ARBA00023163"/>
    </source>
</evidence>
<evidence type="ECO:0000259" key="4">
    <source>
        <dbReference type="PROSITE" id="PS50956"/>
    </source>
</evidence>
<name>X1CGD8_9ZZZZ</name>
<dbReference type="InterPro" id="IPR036388">
    <property type="entry name" value="WH-like_DNA-bd_sf"/>
</dbReference>
<reference evidence="5" key="1">
    <citation type="journal article" date="2014" name="Front. Microbiol.">
        <title>High frequency of phylogenetically diverse reductive dehalogenase-homologous genes in deep subseafloor sedimentary metagenomes.</title>
        <authorList>
            <person name="Kawai M."/>
            <person name="Futagami T."/>
            <person name="Toyoda A."/>
            <person name="Takaki Y."/>
            <person name="Nishi S."/>
            <person name="Hori S."/>
            <person name="Arai W."/>
            <person name="Tsubouchi T."/>
            <person name="Morono Y."/>
            <person name="Uchiyama I."/>
            <person name="Ito T."/>
            <person name="Fujiyama A."/>
            <person name="Inagaki F."/>
            <person name="Takami H."/>
        </authorList>
    </citation>
    <scope>NUCLEOTIDE SEQUENCE</scope>
    <source>
        <strain evidence="5">Expedition CK06-06</strain>
    </source>
</reference>
<dbReference type="Pfam" id="PF13412">
    <property type="entry name" value="HTH_24"/>
    <property type="match status" value="1"/>
</dbReference>
<evidence type="ECO:0000313" key="5">
    <source>
        <dbReference type="EMBL" id="GAG95333.1"/>
    </source>
</evidence>
<dbReference type="PANTHER" id="PTHR43413">
    <property type="entry name" value="TRANSCRIPTIONAL REGULATOR, ASNC FAMILY"/>
    <property type="match status" value="1"/>
</dbReference>
<dbReference type="GO" id="GO:0043565">
    <property type="term" value="F:sequence-specific DNA binding"/>
    <property type="evidence" value="ECO:0007669"/>
    <property type="project" value="InterPro"/>
</dbReference>
<dbReference type="PRINTS" id="PR00033">
    <property type="entry name" value="HTHASNC"/>
</dbReference>
<dbReference type="SUPFAM" id="SSF46785">
    <property type="entry name" value="Winged helix' DNA-binding domain"/>
    <property type="match status" value="1"/>
</dbReference>
<dbReference type="InterPro" id="IPR036390">
    <property type="entry name" value="WH_DNA-bd_sf"/>
</dbReference>
<sequence length="196" mass="23414">MDKIDLKDRKILHELDKNARQTLSQIGKNVRLPKSVVAYRIKKLEETGIIKNFYTVINFYKLGYINLAIYVNYQYYTPAIEKEIINYFVDSTYSWWVANIQGRYDLVVLFLVKDLNDFFSFWKKTLNKYKFYFQECVIAFFTKTYSYSHSFLLDDYKRDDLEKMEIMDGGKKVDIDSKDLQILHLIALNARIPLTE</sequence>
<evidence type="ECO:0000256" key="2">
    <source>
        <dbReference type="ARBA" id="ARBA00023125"/>
    </source>
</evidence>
<feature type="non-terminal residue" evidence="5">
    <location>
        <position position="196"/>
    </location>
</feature>
<keyword evidence="1" id="KW-0805">Transcription regulation</keyword>
<dbReference type="PROSITE" id="PS50956">
    <property type="entry name" value="HTH_ASNC_2"/>
    <property type="match status" value="1"/>
</dbReference>
<dbReference type="InterPro" id="IPR050684">
    <property type="entry name" value="HTH-Siroheme_Decarb"/>
</dbReference>
<dbReference type="CDD" id="cd00090">
    <property type="entry name" value="HTH_ARSR"/>
    <property type="match status" value="1"/>
</dbReference>
<comment type="caution">
    <text evidence="5">The sequence shown here is derived from an EMBL/GenBank/DDBJ whole genome shotgun (WGS) entry which is preliminary data.</text>
</comment>
<dbReference type="InterPro" id="IPR019888">
    <property type="entry name" value="Tscrpt_reg_AsnC-like"/>
</dbReference>
<keyword evidence="3" id="KW-0804">Transcription</keyword>
<dbReference type="EMBL" id="BART01021034">
    <property type="protein sequence ID" value="GAG95333.1"/>
    <property type="molecule type" value="Genomic_DNA"/>
</dbReference>
<accession>X1CGD8</accession>
<protein>
    <recommendedName>
        <fullName evidence="4">HTH asnC-type domain-containing protein</fullName>
    </recommendedName>
</protein>
<dbReference type="PANTHER" id="PTHR43413:SF8">
    <property type="entry name" value="HTH-TYPE TRANSCRIPTIONAL REGULATOR PTR1"/>
    <property type="match status" value="1"/>
</dbReference>
<gene>
    <name evidence="5" type="ORF">S01H4_38928</name>
</gene>
<proteinExistence type="predicted"/>
<organism evidence="5">
    <name type="scientific">marine sediment metagenome</name>
    <dbReference type="NCBI Taxonomy" id="412755"/>
    <lineage>
        <taxon>unclassified sequences</taxon>
        <taxon>metagenomes</taxon>
        <taxon>ecological metagenomes</taxon>
    </lineage>
</organism>
<dbReference type="Gene3D" id="1.10.10.10">
    <property type="entry name" value="Winged helix-like DNA-binding domain superfamily/Winged helix DNA-binding domain"/>
    <property type="match status" value="1"/>
</dbReference>
<evidence type="ECO:0000256" key="1">
    <source>
        <dbReference type="ARBA" id="ARBA00023015"/>
    </source>
</evidence>